<reference evidence="1" key="2">
    <citation type="journal article" date="2023" name="Commun. Biol.">
        <title>Intrasexual cuticular hydrocarbon dimorphism in a wasp sheds light on hydrocarbon biosynthesis genes in Hymenoptera.</title>
        <authorList>
            <person name="Moris V.C."/>
            <person name="Podsiadlowski L."/>
            <person name="Martin S."/>
            <person name="Oeyen J.P."/>
            <person name="Donath A."/>
            <person name="Petersen M."/>
            <person name="Wilbrandt J."/>
            <person name="Misof B."/>
            <person name="Liedtke D."/>
            <person name="Thamm M."/>
            <person name="Scheiner R."/>
            <person name="Schmitt T."/>
            <person name="Niehuis O."/>
        </authorList>
    </citation>
    <scope>NUCLEOTIDE SEQUENCE</scope>
    <source>
        <strain evidence="1">GBR_01_08_01A</strain>
    </source>
</reference>
<name>A0AAD9VS35_9HYME</name>
<dbReference type="AlphaFoldDB" id="A0AAD9VS35"/>
<protein>
    <submittedName>
        <fullName evidence="1">Uncharacterized protein</fullName>
    </submittedName>
</protein>
<evidence type="ECO:0000313" key="2">
    <source>
        <dbReference type="Proteomes" id="UP001258017"/>
    </source>
</evidence>
<proteinExistence type="predicted"/>
<comment type="caution">
    <text evidence="1">The sequence shown here is derived from an EMBL/GenBank/DDBJ whole genome shotgun (WGS) entry which is preliminary data.</text>
</comment>
<evidence type="ECO:0000313" key="1">
    <source>
        <dbReference type="EMBL" id="KAK2584973.1"/>
    </source>
</evidence>
<organism evidence="1 2">
    <name type="scientific">Odynerus spinipes</name>
    <dbReference type="NCBI Taxonomy" id="1348599"/>
    <lineage>
        <taxon>Eukaryota</taxon>
        <taxon>Metazoa</taxon>
        <taxon>Ecdysozoa</taxon>
        <taxon>Arthropoda</taxon>
        <taxon>Hexapoda</taxon>
        <taxon>Insecta</taxon>
        <taxon>Pterygota</taxon>
        <taxon>Neoptera</taxon>
        <taxon>Endopterygota</taxon>
        <taxon>Hymenoptera</taxon>
        <taxon>Apocrita</taxon>
        <taxon>Aculeata</taxon>
        <taxon>Vespoidea</taxon>
        <taxon>Vespidae</taxon>
        <taxon>Eumeninae</taxon>
        <taxon>Odynerus</taxon>
    </lineage>
</organism>
<dbReference type="Proteomes" id="UP001258017">
    <property type="component" value="Unassembled WGS sequence"/>
</dbReference>
<keyword evidence="2" id="KW-1185">Reference proteome</keyword>
<reference evidence="1" key="1">
    <citation type="submission" date="2021-08" db="EMBL/GenBank/DDBJ databases">
        <authorList>
            <person name="Misof B."/>
            <person name="Oliver O."/>
            <person name="Podsiadlowski L."/>
            <person name="Donath A."/>
            <person name="Peters R."/>
            <person name="Mayer C."/>
            <person name="Rust J."/>
            <person name="Gunkel S."/>
            <person name="Lesny P."/>
            <person name="Martin S."/>
            <person name="Oeyen J.P."/>
            <person name="Petersen M."/>
            <person name="Panagiotis P."/>
            <person name="Wilbrandt J."/>
            <person name="Tanja T."/>
        </authorList>
    </citation>
    <scope>NUCLEOTIDE SEQUENCE</scope>
    <source>
        <strain evidence="1">GBR_01_08_01A</strain>
        <tissue evidence="1">Thorax + abdomen</tissue>
    </source>
</reference>
<accession>A0AAD9VS35</accession>
<dbReference type="EMBL" id="JAIFRP010000023">
    <property type="protein sequence ID" value="KAK2584973.1"/>
    <property type="molecule type" value="Genomic_DNA"/>
</dbReference>
<gene>
    <name evidence="1" type="ORF">KPH14_002560</name>
</gene>
<sequence>MSSLNNFYYAQYATSSESEPGYDSDNVEAWEVLKNSPTNAHFVRIIEEINDKRALHDNWKNWLQGDTVAEVKKEIEEECNMKVRLRERKVVYIYRPQLSNDVKLFKFKIALCYNGVLCKWFFSMGYSFLPDALEIQQITKYFTYHPVGPRIRKIIQKIKKMIDAFMESYAYIFKFTEKVEEKYPRIEFEVNQFHTNLRMLLMEKAWPKSIDKISPADMLIINFTFDENLEVDNIDFEYIFSEESPVSEDTKKMYVDFLWEQLSIFFKLPLYEAFIHFMEE</sequence>